<dbReference type="STRING" id="295069.SAMN05421856_107182"/>
<dbReference type="InterPro" id="IPR023090">
    <property type="entry name" value="UPF0702_alpha/beta_dom_sf"/>
</dbReference>
<name>A0A1H8BSN2_9FLAO</name>
<evidence type="ECO:0000256" key="4">
    <source>
        <dbReference type="ARBA" id="ARBA00022692"/>
    </source>
</evidence>
<evidence type="ECO:0000256" key="3">
    <source>
        <dbReference type="ARBA" id="ARBA00022475"/>
    </source>
</evidence>
<dbReference type="Gene3D" id="3.30.240.20">
    <property type="entry name" value="bsu07140 like domains"/>
    <property type="match status" value="1"/>
</dbReference>
<evidence type="ECO:0000256" key="1">
    <source>
        <dbReference type="ARBA" id="ARBA00004651"/>
    </source>
</evidence>
<comment type="similarity">
    <text evidence="2">Belongs to the UPF0702 family.</text>
</comment>
<keyword evidence="5 7" id="KW-1133">Transmembrane helix</keyword>
<feature type="transmembrane region" description="Helical" evidence="7">
    <location>
        <begin position="79"/>
        <end position="100"/>
    </location>
</feature>
<keyword evidence="10" id="KW-1185">Reference proteome</keyword>
<evidence type="ECO:0000256" key="7">
    <source>
        <dbReference type="SAM" id="Phobius"/>
    </source>
</evidence>
<feature type="domain" description="YetF C-terminal" evidence="8">
    <location>
        <begin position="102"/>
        <end position="178"/>
    </location>
</feature>
<dbReference type="GO" id="GO:0005886">
    <property type="term" value="C:plasma membrane"/>
    <property type="evidence" value="ECO:0007669"/>
    <property type="project" value="UniProtKB-SubCell"/>
</dbReference>
<dbReference type="AlphaFoldDB" id="A0A1H8BSN2"/>
<feature type="transmembrane region" description="Helical" evidence="7">
    <location>
        <begin position="53"/>
        <end position="73"/>
    </location>
</feature>
<accession>A0A1H8BSN2</accession>
<feature type="transmembrane region" description="Helical" evidence="7">
    <location>
        <begin position="27"/>
        <end position="46"/>
    </location>
</feature>
<dbReference type="PANTHER" id="PTHR34582">
    <property type="entry name" value="UPF0702 TRANSMEMBRANE PROTEIN YCAP"/>
    <property type="match status" value="1"/>
</dbReference>
<dbReference type="PANTHER" id="PTHR34582:SF6">
    <property type="entry name" value="UPF0702 TRANSMEMBRANE PROTEIN YCAP"/>
    <property type="match status" value="1"/>
</dbReference>
<reference evidence="10" key="1">
    <citation type="submission" date="2016-10" db="EMBL/GenBank/DDBJ databases">
        <authorList>
            <person name="Varghese N."/>
            <person name="Submissions S."/>
        </authorList>
    </citation>
    <scope>NUCLEOTIDE SEQUENCE [LARGE SCALE GENOMIC DNA]</scope>
    <source>
        <strain evidence="10">DSM 17453</strain>
    </source>
</reference>
<evidence type="ECO:0000313" key="9">
    <source>
        <dbReference type="EMBL" id="SEM85803.1"/>
    </source>
</evidence>
<dbReference type="Proteomes" id="UP000199450">
    <property type="component" value="Unassembled WGS sequence"/>
</dbReference>
<dbReference type="InterPro" id="IPR007353">
    <property type="entry name" value="DUF421"/>
</dbReference>
<evidence type="ECO:0000256" key="5">
    <source>
        <dbReference type="ARBA" id="ARBA00022989"/>
    </source>
</evidence>
<protein>
    <submittedName>
        <fullName evidence="9">Uncharacterized membrane protein YcaP, DUF421 family</fullName>
    </submittedName>
</protein>
<sequence>MLSIFLLKFDWKELLLGQEEWSFLLEIALRTIIMFVTIIIGLRLLGKRGVKQLSLFELVVIIGLGSAAGDPMFYKEVGIVSSILVFVLIILMYSIITYFIGKSKKFETLVEGRSICLIENGEFSIENFKKENLGSDEFFAELRLKGISQLGQIEQAIEEISGEISVFYFEDEKIKYGLPIMPDSLSNPLKSIKEQGYYSCTFCGHTEEKHTGDAGNCQKCKKDEWVPASNKKRIT</sequence>
<evidence type="ECO:0000313" key="10">
    <source>
        <dbReference type="Proteomes" id="UP000199450"/>
    </source>
</evidence>
<dbReference type="RefSeq" id="WP_090000890.1">
    <property type="nucleotide sequence ID" value="NZ_FOBV01000007.1"/>
</dbReference>
<gene>
    <name evidence="9" type="ORF">SAMN05421856_107182</name>
</gene>
<evidence type="ECO:0000256" key="6">
    <source>
        <dbReference type="ARBA" id="ARBA00023136"/>
    </source>
</evidence>
<evidence type="ECO:0000259" key="8">
    <source>
        <dbReference type="Pfam" id="PF04239"/>
    </source>
</evidence>
<dbReference type="Pfam" id="PF04239">
    <property type="entry name" value="DUF421"/>
    <property type="match status" value="1"/>
</dbReference>
<evidence type="ECO:0000256" key="2">
    <source>
        <dbReference type="ARBA" id="ARBA00006448"/>
    </source>
</evidence>
<dbReference type="OrthoDB" id="6538282at2"/>
<keyword evidence="4 7" id="KW-0812">Transmembrane</keyword>
<keyword evidence="6 7" id="KW-0472">Membrane</keyword>
<keyword evidence="3" id="KW-1003">Cell membrane</keyword>
<dbReference type="EMBL" id="FOBV01000007">
    <property type="protein sequence ID" value="SEM85803.1"/>
    <property type="molecule type" value="Genomic_DNA"/>
</dbReference>
<proteinExistence type="inferred from homology"/>
<organism evidence="9 10">
    <name type="scientific">Chryseobacterium taichungense</name>
    <dbReference type="NCBI Taxonomy" id="295069"/>
    <lineage>
        <taxon>Bacteria</taxon>
        <taxon>Pseudomonadati</taxon>
        <taxon>Bacteroidota</taxon>
        <taxon>Flavobacteriia</taxon>
        <taxon>Flavobacteriales</taxon>
        <taxon>Weeksellaceae</taxon>
        <taxon>Chryseobacterium group</taxon>
        <taxon>Chryseobacterium</taxon>
    </lineage>
</organism>
<comment type="subcellular location">
    <subcellularLocation>
        <location evidence="1">Cell membrane</location>
        <topology evidence="1">Multi-pass membrane protein</topology>
    </subcellularLocation>
</comment>